<dbReference type="FunFam" id="3.40.50.1970:FF:000003">
    <property type="entry name" value="Alcohol dehydrogenase, iron-containing"/>
    <property type="match status" value="1"/>
</dbReference>
<evidence type="ECO:0000256" key="2">
    <source>
        <dbReference type="ARBA" id="ARBA00023002"/>
    </source>
</evidence>
<evidence type="ECO:0000259" key="4">
    <source>
        <dbReference type="Pfam" id="PF00465"/>
    </source>
</evidence>
<dbReference type="SUPFAM" id="SSF56796">
    <property type="entry name" value="Dehydroquinate synthase-like"/>
    <property type="match status" value="1"/>
</dbReference>
<dbReference type="AlphaFoldDB" id="A0A8I1DF14"/>
<evidence type="ECO:0000256" key="3">
    <source>
        <dbReference type="ARBA" id="ARBA00023027"/>
    </source>
</evidence>
<dbReference type="PROSITE" id="PS00913">
    <property type="entry name" value="ADH_IRON_1"/>
    <property type="match status" value="1"/>
</dbReference>
<dbReference type="InterPro" id="IPR018211">
    <property type="entry name" value="ADH_Fe_CS"/>
</dbReference>
<dbReference type="Pfam" id="PF25137">
    <property type="entry name" value="ADH_Fe_C"/>
    <property type="match status" value="1"/>
</dbReference>
<dbReference type="RefSeq" id="WP_181730735.1">
    <property type="nucleotide sequence ID" value="NZ_JACEIR010000001.1"/>
</dbReference>
<dbReference type="GO" id="GO:0004022">
    <property type="term" value="F:alcohol dehydrogenase (NAD+) activity"/>
    <property type="evidence" value="ECO:0007669"/>
    <property type="project" value="TreeGrafter"/>
</dbReference>
<feature type="domain" description="Alcohol dehydrogenase iron-type/glycerol dehydrogenase GldA" evidence="4">
    <location>
        <begin position="13"/>
        <end position="189"/>
    </location>
</feature>
<dbReference type="InterPro" id="IPR001670">
    <property type="entry name" value="ADH_Fe/GldA"/>
</dbReference>
<dbReference type="CDD" id="cd14863">
    <property type="entry name" value="Fe-ADH-like"/>
    <property type="match status" value="1"/>
</dbReference>
<dbReference type="PANTHER" id="PTHR11496">
    <property type="entry name" value="ALCOHOL DEHYDROGENASE"/>
    <property type="match status" value="1"/>
</dbReference>
<dbReference type="Pfam" id="PF00465">
    <property type="entry name" value="Fe-ADH"/>
    <property type="match status" value="1"/>
</dbReference>
<reference evidence="6 7" key="1">
    <citation type="submission" date="2020-12" db="EMBL/GenBank/DDBJ databases">
        <title>WGS of Thermoactinomyces spp.</title>
        <authorList>
            <person name="Cheng K."/>
        </authorList>
    </citation>
    <scope>NUCLEOTIDE SEQUENCE [LARGE SCALE GENOMIC DNA]</scope>
    <source>
        <strain evidence="7">CICC 10671\DSM 43846</strain>
    </source>
</reference>
<sequence length="392" mass="42686">MTSSSFQFFLHSQVHIGAGTSSRLAEFVYGLGGKRVVLFTDKGLTRAGVTEKIKKILEQTAKPVELVGIFDEIEQDAKGEKINHAAEFFRDRQANALIALGGGSVLDTVKGVKWLLHLGKQEIHEVLQPAVKITPPKAKPVPVPHIAIPTTAGTGSEVSPVAVIFHEKYQKKANLFHPYIAADIAILDPELTVSLPPKMTAATGMDALTHAVEAFFSPTAHPYTDAFAIQSMQMILKHLPVAVEKGDHLEAREQMLIASSLAIIAFCYTLTAIPVHNLSHALGARFGIPHGLANAVLLPVVMEALPAFYQPRIESFSKIIGVPPTLDDVTGFLREFRKGVGLPDTFADWHFTPELGQELVSLVKQDPAGIYPIPDEIILRIVREVFDQPINA</sequence>
<dbReference type="EMBL" id="JAECVW010000001">
    <property type="protein sequence ID" value="MBH8594331.1"/>
    <property type="molecule type" value="Genomic_DNA"/>
</dbReference>
<dbReference type="PANTHER" id="PTHR11496:SF102">
    <property type="entry name" value="ALCOHOL DEHYDROGENASE 4"/>
    <property type="match status" value="1"/>
</dbReference>
<gene>
    <name evidence="6" type="ORF">I8U20_03200</name>
</gene>
<comment type="caution">
    <text evidence="6">The sequence shown here is derived from an EMBL/GenBank/DDBJ whole genome shotgun (WGS) entry which is preliminary data.</text>
</comment>
<proteinExistence type="inferred from homology"/>
<evidence type="ECO:0000313" key="6">
    <source>
        <dbReference type="EMBL" id="MBH8594331.1"/>
    </source>
</evidence>
<protein>
    <submittedName>
        <fullName evidence="6">Iron-containing alcohol dehydrogenase</fullName>
    </submittedName>
</protein>
<evidence type="ECO:0000256" key="1">
    <source>
        <dbReference type="ARBA" id="ARBA00007358"/>
    </source>
</evidence>
<keyword evidence="7" id="KW-1185">Reference proteome</keyword>
<keyword evidence="2" id="KW-0560">Oxidoreductase</keyword>
<comment type="similarity">
    <text evidence="1">Belongs to the iron-containing alcohol dehydrogenase family.</text>
</comment>
<organism evidence="6 7">
    <name type="scientific">Thermoactinomyces intermedius</name>
    <dbReference type="NCBI Taxonomy" id="2024"/>
    <lineage>
        <taxon>Bacteria</taxon>
        <taxon>Bacillati</taxon>
        <taxon>Bacillota</taxon>
        <taxon>Bacilli</taxon>
        <taxon>Bacillales</taxon>
        <taxon>Thermoactinomycetaceae</taxon>
        <taxon>Thermoactinomyces</taxon>
    </lineage>
</organism>
<evidence type="ECO:0000259" key="5">
    <source>
        <dbReference type="Pfam" id="PF25137"/>
    </source>
</evidence>
<dbReference type="InterPro" id="IPR039697">
    <property type="entry name" value="Alcohol_dehydrogenase_Fe"/>
</dbReference>
<dbReference type="GO" id="GO:0046872">
    <property type="term" value="F:metal ion binding"/>
    <property type="evidence" value="ECO:0007669"/>
    <property type="project" value="InterPro"/>
</dbReference>
<evidence type="ECO:0000313" key="7">
    <source>
        <dbReference type="Proteomes" id="UP000633619"/>
    </source>
</evidence>
<dbReference type="Gene3D" id="3.40.50.1970">
    <property type="match status" value="1"/>
</dbReference>
<name>A0A8I1DF14_THEIN</name>
<accession>A0A8I1DF14</accession>
<dbReference type="InterPro" id="IPR056798">
    <property type="entry name" value="ADH_Fe_C"/>
</dbReference>
<keyword evidence="3" id="KW-0520">NAD</keyword>
<dbReference type="Proteomes" id="UP000633619">
    <property type="component" value="Unassembled WGS sequence"/>
</dbReference>
<feature type="domain" description="Fe-containing alcohol dehydrogenase-like C-terminal" evidence="5">
    <location>
        <begin position="200"/>
        <end position="362"/>
    </location>
</feature>
<dbReference type="Gene3D" id="1.20.1090.10">
    <property type="entry name" value="Dehydroquinate synthase-like - alpha domain"/>
    <property type="match status" value="1"/>
</dbReference>